<feature type="region of interest" description="Disordered" evidence="1">
    <location>
        <begin position="29"/>
        <end position="56"/>
    </location>
</feature>
<dbReference type="Proteomes" id="UP000078200">
    <property type="component" value="Unassembled WGS sequence"/>
</dbReference>
<keyword evidence="3" id="KW-1185">Reference proteome</keyword>
<dbReference type="EnsemblMetazoa" id="GAUT011528-RA">
    <property type="protein sequence ID" value="GAUT011528-PA"/>
    <property type="gene ID" value="GAUT011528"/>
</dbReference>
<name>A0A1A9UPU0_GLOAU</name>
<reference evidence="2" key="1">
    <citation type="submission" date="2020-05" db="UniProtKB">
        <authorList>
            <consortium name="EnsemblMetazoa"/>
        </authorList>
    </citation>
    <scope>IDENTIFICATION</scope>
    <source>
        <strain evidence="2">TTRI</strain>
    </source>
</reference>
<organism evidence="2 3">
    <name type="scientific">Glossina austeni</name>
    <name type="common">Savannah tsetse fly</name>
    <dbReference type="NCBI Taxonomy" id="7395"/>
    <lineage>
        <taxon>Eukaryota</taxon>
        <taxon>Metazoa</taxon>
        <taxon>Ecdysozoa</taxon>
        <taxon>Arthropoda</taxon>
        <taxon>Hexapoda</taxon>
        <taxon>Insecta</taxon>
        <taxon>Pterygota</taxon>
        <taxon>Neoptera</taxon>
        <taxon>Endopterygota</taxon>
        <taxon>Diptera</taxon>
        <taxon>Brachycera</taxon>
        <taxon>Muscomorpha</taxon>
        <taxon>Hippoboscoidea</taxon>
        <taxon>Glossinidae</taxon>
        <taxon>Glossina</taxon>
    </lineage>
</organism>
<evidence type="ECO:0000256" key="1">
    <source>
        <dbReference type="SAM" id="MobiDB-lite"/>
    </source>
</evidence>
<evidence type="ECO:0000313" key="3">
    <source>
        <dbReference type="Proteomes" id="UP000078200"/>
    </source>
</evidence>
<dbReference type="VEuPathDB" id="VectorBase:GAUT011528"/>
<sequence length="133" mass="14328">MYWPSISLGLSHLIPTVHTNFVQVTVRSGKSSKGYDSNSSNSSTSSSSSSSSSSRSISLVVVEVKGANKLTTTISTLLINISTLGEILKRDLALLVVCCCLTNYFMQCHVTLNIKISYSQVFISMTHECGALL</sequence>
<evidence type="ECO:0000313" key="2">
    <source>
        <dbReference type="EnsemblMetazoa" id="GAUT011528-PA"/>
    </source>
</evidence>
<protein>
    <submittedName>
        <fullName evidence="2">Uncharacterized protein</fullName>
    </submittedName>
</protein>
<dbReference type="AlphaFoldDB" id="A0A1A9UPU0"/>
<accession>A0A1A9UPU0</accession>
<proteinExistence type="predicted"/>